<dbReference type="PANTHER" id="PTHR10937:SF0">
    <property type="entry name" value="GLUTAMINE--FRUCTOSE-6-PHOSPHATE TRANSAMINASE (ISOMERIZING)"/>
    <property type="match status" value="1"/>
</dbReference>
<dbReference type="SUPFAM" id="SSF56235">
    <property type="entry name" value="N-terminal nucleophile aminohydrolases (Ntn hydrolases)"/>
    <property type="match status" value="1"/>
</dbReference>
<evidence type="ECO:0000313" key="10">
    <source>
        <dbReference type="EMBL" id="MCA9386133.1"/>
    </source>
</evidence>
<organism evidence="10 11">
    <name type="scientific">Candidatus Dojkabacteria bacterium</name>
    <dbReference type="NCBI Taxonomy" id="2099670"/>
    <lineage>
        <taxon>Bacteria</taxon>
        <taxon>Candidatus Dojkabacteria</taxon>
    </lineage>
</organism>
<dbReference type="PROSITE" id="PS51464">
    <property type="entry name" value="SIS"/>
    <property type="match status" value="2"/>
</dbReference>
<comment type="catalytic activity">
    <reaction evidence="1">
        <text>D-fructose 6-phosphate + L-glutamine = D-glucosamine 6-phosphate + L-glutamate</text>
        <dbReference type="Rhea" id="RHEA:13237"/>
        <dbReference type="ChEBI" id="CHEBI:29985"/>
        <dbReference type="ChEBI" id="CHEBI:58359"/>
        <dbReference type="ChEBI" id="CHEBI:58725"/>
        <dbReference type="ChEBI" id="CHEBI:61527"/>
        <dbReference type="EC" id="2.6.1.16"/>
    </reaction>
</comment>
<dbReference type="Gene3D" id="3.40.50.10490">
    <property type="entry name" value="Glucose-6-phosphate isomerase like protein, domain 1"/>
    <property type="match status" value="2"/>
</dbReference>
<dbReference type="EMBL" id="JAGQLH010000084">
    <property type="protein sequence ID" value="MCA9386133.1"/>
    <property type="molecule type" value="Genomic_DNA"/>
</dbReference>
<dbReference type="GO" id="GO:0006047">
    <property type="term" value="P:UDP-N-acetylglucosamine metabolic process"/>
    <property type="evidence" value="ECO:0007669"/>
    <property type="project" value="TreeGrafter"/>
</dbReference>
<dbReference type="PANTHER" id="PTHR10937">
    <property type="entry name" value="GLUCOSAMINE--FRUCTOSE-6-PHOSPHATE AMINOTRANSFERASE, ISOMERIZING"/>
    <property type="match status" value="1"/>
</dbReference>
<evidence type="ECO:0000256" key="2">
    <source>
        <dbReference type="ARBA" id="ARBA00012916"/>
    </source>
</evidence>
<evidence type="ECO:0000256" key="6">
    <source>
        <dbReference type="ARBA" id="ARBA00022737"/>
    </source>
</evidence>
<evidence type="ECO:0000256" key="4">
    <source>
        <dbReference type="ARBA" id="ARBA00022576"/>
    </source>
</evidence>
<evidence type="ECO:0000256" key="3">
    <source>
        <dbReference type="ARBA" id="ARBA00016090"/>
    </source>
</evidence>
<feature type="domain" description="Glutamine amidotransferase type-2" evidence="8">
    <location>
        <begin position="1"/>
        <end position="162"/>
    </location>
</feature>
<dbReference type="GO" id="GO:0006487">
    <property type="term" value="P:protein N-linked glycosylation"/>
    <property type="evidence" value="ECO:0007669"/>
    <property type="project" value="TreeGrafter"/>
</dbReference>
<dbReference type="NCBIfam" id="TIGR01135">
    <property type="entry name" value="glmS"/>
    <property type="match status" value="1"/>
</dbReference>
<gene>
    <name evidence="10" type="primary">glmS</name>
    <name evidence="10" type="ORF">KC717_05795</name>
</gene>
<evidence type="ECO:0000313" key="11">
    <source>
        <dbReference type="Proteomes" id="UP000754563"/>
    </source>
</evidence>
<dbReference type="EC" id="2.6.1.16" evidence="2"/>
<proteinExistence type="predicted"/>
<evidence type="ECO:0000256" key="1">
    <source>
        <dbReference type="ARBA" id="ARBA00001031"/>
    </source>
</evidence>
<evidence type="ECO:0000259" key="9">
    <source>
        <dbReference type="PROSITE" id="PS51464"/>
    </source>
</evidence>
<dbReference type="Pfam" id="PF13522">
    <property type="entry name" value="GATase_6"/>
    <property type="match status" value="1"/>
</dbReference>
<dbReference type="SUPFAM" id="SSF53697">
    <property type="entry name" value="SIS domain"/>
    <property type="match status" value="1"/>
</dbReference>
<dbReference type="InterPro" id="IPR005855">
    <property type="entry name" value="GFAT"/>
</dbReference>
<reference evidence="10" key="2">
    <citation type="journal article" date="2021" name="Microbiome">
        <title>Successional dynamics and alternative stable states in a saline activated sludge microbial community over 9 years.</title>
        <authorList>
            <person name="Wang Y."/>
            <person name="Ye J."/>
            <person name="Ju F."/>
            <person name="Liu L."/>
            <person name="Boyd J.A."/>
            <person name="Deng Y."/>
            <person name="Parks D.H."/>
            <person name="Jiang X."/>
            <person name="Yin X."/>
            <person name="Woodcroft B.J."/>
            <person name="Tyson G.W."/>
            <person name="Hugenholtz P."/>
            <person name="Polz M.F."/>
            <person name="Zhang T."/>
        </authorList>
    </citation>
    <scope>NUCLEOTIDE SEQUENCE</scope>
    <source>
        <strain evidence="10">HKST-UBA11</strain>
    </source>
</reference>
<dbReference type="Proteomes" id="UP000754563">
    <property type="component" value="Unassembled WGS sequence"/>
</dbReference>
<dbReference type="CDD" id="cd05009">
    <property type="entry name" value="SIS_GlmS_GlmD_2"/>
    <property type="match status" value="1"/>
</dbReference>
<dbReference type="InterPro" id="IPR017932">
    <property type="entry name" value="GATase_2_dom"/>
</dbReference>
<dbReference type="InterPro" id="IPR046348">
    <property type="entry name" value="SIS_dom_sf"/>
</dbReference>
<feature type="domain" description="SIS" evidence="9">
    <location>
        <begin position="390"/>
        <end position="528"/>
    </location>
</feature>
<dbReference type="InterPro" id="IPR001347">
    <property type="entry name" value="SIS_dom"/>
</dbReference>
<keyword evidence="4 10" id="KW-0032">Aminotransferase</keyword>
<sequence length="538" mass="59140">NSDTSIIPHVGVGHTRWATHGGVTTHNAHPHFSADESFVLAQNGIVENYQKLKEQLKSLGHSFKTETDTEVIVRMVEEKLKDTDSLQDAVRKGFLELDGRNTIIVLSSDGEEVIAIRNGSPLVVGVGDENEYFFASDTLSFADKTDKVAFIENHQMVVFSNGSLHLFDVKTGEKLSLTIETLDHGNIEVNKEGYDHYMLKEVFEQRYTIKDAVGYESFEFDGLIEAIQNAGRVFTLGSGGAFYAADQVAYFLRSIAGVMAQGLRPYEIESYVPLIQDGDVLIIISQSGETADNLEALELLKEKDIVLASVVNMIGSTTSRISKFPFLSRTGPELCVLSTKSGSAQTSFGYMLGNAMIQKYDSARKSVHELAGYLESEYLTEEFSERVRKIAVQLKDKEHIFLLGKGRNYQNALVGALNIKEASYIHAEGFAAGELKHGVIALIEEGTPVISFVDDDSDHDYMIGATAEVKARGAHVIGLGVENNELFDEFIPLPTQSGIDAAVLMNIVPCQLLAYHLAVLRGYNPDKPRNLAKSVTVK</sequence>
<feature type="non-terminal residue" evidence="10">
    <location>
        <position position="1"/>
    </location>
</feature>
<comment type="caution">
    <text evidence="10">The sequence shown here is derived from an EMBL/GenBank/DDBJ whole genome shotgun (WGS) entry which is preliminary data.</text>
</comment>
<dbReference type="GO" id="GO:0006002">
    <property type="term" value="P:fructose 6-phosphate metabolic process"/>
    <property type="evidence" value="ECO:0007669"/>
    <property type="project" value="TreeGrafter"/>
</dbReference>
<dbReference type="Pfam" id="PF01380">
    <property type="entry name" value="SIS"/>
    <property type="match status" value="2"/>
</dbReference>
<dbReference type="InterPro" id="IPR035466">
    <property type="entry name" value="GlmS/AgaS_SIS"/>
</dbReference>
<feature type="domain" description="SIS" evidence="9">
    <location>
        <begin position="223"/>
        <end position="362"/>
    </location>
</feature>
<accession>A0A955L9R4</accession>
<name>A0A955L9R4_9BACT</name>
<evidence type="ECO:0000259" key="8">
    <source>
        <dbReference type="PROSITE" id="PS51278"/>
    </source>
</evidence>
<dbReference type="GO" id="GO:0004360">
    <property type="term" value="F:glutamine-fructose-6-phosphate transaminase (isomerizing) activity"/>
    <property type="evidence" value="ECO:0007669"/>
    <property type="project" value="UniProtKB-EC"/>
</dbReference>
<keyword evidence="6" id="KW-0677">Repeat</keyword>
<evidence type="ECO:0000256" key="7">
    <source>
        <dbReference type="ARBA" id="ARBA00022962"/>
    </source>
</evidence>
<protein>
    <recommendedName>
        <fullName evidence="3">Glutamine--fructose-6-phosphate aminotransferase [isomerizing]</fullName>
        <ecNumber evidence="2">2.6.1.16</ecNumber>
    </recommendedName>
</protein>
<keyword evidence="7" id="KW-0315">Glutamine amidotransferase</keyword>
<dbReference type="GO" id="GO:0097367">
    <property type="term" value="F:carbohydrate derivative binding"/>
    <property type="evidence" value="ECO:0007669"/>
    <property type="project" value="InterPro"/>
</dbReference>
<reference evidence="10" key="1">
    <citation type="submission" date="2020-04" db="EMBL/GenBank/DDBJ databases">
        <authorList>
            <person name="Zhang T."/>
        </authorList>
    </citation>
    <scope>NUCLEOTIDE SEQUENCE</scope>
    <source>
        <strain evidence="10">HKST-UBA11</strain>
    </source>
</reference>
<dbReference type="Gene3D" id="3.60.20.10">
    <property type="entry name" value="Glutamine Phosphoribosylpyrophosphate, subunit 1, domain 1"/>
    <property type="match status" value="1"/>
</dbReference>
<dbReference type="AlphaFoldDB" id="A0A955L9R4"/>
<dbReference type="CDD" id="cd05008">
    <property type="entry name" value="SIS_GlmS_GlmD_1"/>
    <property type="match status" value="1"/>
</dbReference>
<dbReference type="PROSITE" id="PS51278">
    <property type="entry name" value="GATASE_TYPE_2"/>
    <property type="match status" value="1"/>
</dbReference>
<evidence type="ECO:0000256" key="5">
    <source>
        <dbReference type="ARBA" id="ARBA00022679"/>
    </source>
</evidence>
<keyword evidence="5 10" id="KW-0808">Transferase</keyword>
<dbReference type="InterPro" id="IPR035490">
    <property type="entry name" value="GlmS/FrlB_SIS"/>
</dbReference>
<dbReference type="InterPro" id="IPR029055">
    <property type="entry name" value="Ntn_hydrolases_N"/>
</dbReference>
<dbReference type="NCBIfam" id="NF001484">
    <property type="entry name" value="PRK00331.1"/>
    <property type="match status" value="1"/>
</dbReference>